<dbReference type="GO" id="GO:0051082">
    <property type="term" value="F:unfolded protein binding"/>
    <property type="evidence" value="ECO:0007669"/>
    <property type="project" value="InterPro"/>
</dbReference>
<dbReference type="Gene3D" id="2.60.260.20">
    <property type="entry name" value="Urease metallochaperone UreE, N-terminal domain"/>
    <property type="match status" value="1"/>
</dbReference>
<dbReference type="InterPro" id="IPR051339">
    <property type="entry name" value="DnaJ_subfamily_B"/>
</dbReference>
<dbReference type="InterPro" id="IPR008971">
    <property type="entry name" value="HSP40/DnaJ_pept-bd"/>
</dbReference>
<dbReference type="STRING" id="59895.A0A103XXS9"/>
<dbReference type="GO" id="GO:0051087">
    <property type="term" value="F:protein-folding chaperone binding"/>
    <property type="evidence" value="ECO:0007669"/>
    <property type="project" value="TreeGrafter"/>
</dbReference>
<dbReference type="Proteomes" id="UP000243975">
    <property type="component" value="Unassembled WGS sequence"/>
</dbReference>
<dbReference type="AlphaFoldDB" id="A0A103XXS9"/>
<keyword evidence="5" id="KW-1185">Reference proteome</keyword>
<dbReference type="GO" id="GO:0006457">
    <property type="term" value="P:protein folding"/>
    <property type="evidence" value="ECO:0007669"/>
    <property type="project" value="InterPro"/>
</dbReference>
<evidence type="ECO:0000313" key="5">
    <source>
        <dbReference type="Proteomes" id="UP000243975"/>
    </source>
</evidence>
<dbReference type="Pfam" id="PF01556">
    <property type="entry name" value="DnaJ_C"/>
    <property type="match status" value="1"/>
</dbReference>
<dbReference type="EMBL" id="LEKV01003642">
    <property type="protein sequence ID" value="KVH98871.1"/>
    <property type="molecule type" value="Genomic_DNA"/>
</dbReference>
<dbReference type="InterPro" id="IPR002939">
    <property type="entry name" value="DnaJ_C"/>
</dbReference>
<organism evidence="4 5">
    <name type="scientific">Cynara cardunculus var. scolymus</name>
    <name type="common">Globe artichoke</name>
    <name type="synonym">Cynara scolymus</name>
    <dbReference type="NCBI Taxonomy" id="59895"/>
    <lineage>
        <taxon>Eukaryota</taxon>
        <taxon>Viridiplantae</taxon>
        <taxon>Streptophyta</taxon>
        <taxon>Embryophyta</taxon>
        <taxon>Tracheophyta</taxon>
        <taxon>Spermatophyta</taxon>
        <taxon>Magnoliopsida</taxon>
        <taxon>eudicotyledons</taxon>
        <taxon>Gunneridae</taxon>
        <taxon>Pentapetalae</taxon>
        <taxon>asterids</taxon>
        <taxon>campanulids</taxon>
        <taxon>Asterales</taxon>
        <taxon>Asteraceae</taxon>
        <taxon>Carduoideae</taxon>
        <taxon>Cardueae</taxon>
        <taxon>Carduinae</taxon>
        <taxon>Cynara</taxon>
    </lineage>
</organism>
<evidence type="ECO:0000259" key="3">
    <source>
        <dbReference type="Pfam" id="PF01556"/>
    </source>
</evidence>
<evidence type="ECO:0000313" key="4">
    <source>
        <dbReference type="EMBL" id="KVH98871.1"/>
    </source>
</evidence>
<feature type="domain" description="Chaperone DnaJ C-terminal" evidence="3">
    <location>
        <begin position="85"/>
        <end position="194"/>
    </location>
</feature>
<evidence type="ECO:0000256" key="2">
    <source>
        <dbReference type="SAM" id="MobiDB-lite"/>
    </source>
</evidence>
<dbReference type="PANTHER" id="PTHR24078">
    <property type="entry name" value="DNAJ HOMOLOG SUBFAMILY C MEMBER"/>
    <property type="match status" value="1"/>
</dbReference>
<feature type="region of interest" description="Disordered" evidence="2">
    <location>
        <begin position="1"/>
        <end position="78"/>
    </location>
</feature>
<dbReference type="Gramene" id="KVH98871">
    <property type="protein sequence ID" value="KVH98871"/>
    <property type="gene ID" value="Ccrd_022893"/>
</dbReference>
<keyword evidence="1" id="KW-0143">Chaperone</keyword>
<dbReference type="SUPFAM" id="SSF49493">
    <property type="entry name" value="HSP40/DnaJ peptide-binding domain"/>
    <property type="match status" value="2"/>
</dbReference>
<name>A0A103XXS9_CYNCS</name>
<sequence length="216" mass="23893">MERRHPPPSSSFNPRNSDDVFGDVGGAVTPPPSSPINPRNSGFERDHPSGGAAMSENRRFKDGASRFSNGLGSSMARKAPAAETLLPCSLEDMYTGGKKKIEISRKSSSNHHGVEILTFEIRLGWRKGTEITFVEKGNQETVYTRDDNDLIINQKILLLEALTGKTIELTTLDGRNLVILVTEVIKPGYGLILPKAQRSIKINLRKTLHKYTSNYE</sequence>
<proteinExistence type="predicted"/>
<comment type="caution">
    <text evidence="4">The sequence shown here is derived from an EMBL/GenBank/DDBJ whole genome shotgun (WGS) entry which is preliminary data.</text>
</comment>
<dbReference type="GO" id="GO:0005829">
    <property type="term" value="C:cytosol"/>
    <property type="evidence" value="ECO:0007669"/>
    <property type="project" value="TreeGrafter"/>
</dbReference>
<gene>
    <name evidence="4" type="ORF">Ccrd_022893</name>
</gene>
<accession>A0A103XXS9</accession>
<protein>
    <submittedName>
        <fullName evidence="4">HSP40/DnaJ peptide-binding</fullName>
    </submittedName>
</protein>
<dbReference type="PANTHER" id="PTHR24078:SF524">
    <property type="entry name" value="DNAJ HEAT SHOCK FAMILY PROTEIN"/>
    <property type="match status" value="1"/>
</dbReference>
<reference evidence="4 5" key="1">
    <citation type="journal article" date="2016" name="Sci. Rep.">
        <title>The genome sequence of the outbreeding globe artichoke constructed de novo incorporating a phase-aware low-pass sequencing strategy of F1 progeny.</title>
        <authorList>
            <person name="Scaglione D."/>
            <person name="Reyes-Chin-Wo S."/>
            <person name="Acquadro A."/>
            <person name="Froenicke L."/>
            <person name="Portis E."/>
            <person name="Beitel C."/>
            <person name="Tirone M."/>
            <person name="Mauro R."/>
            <person name="Lo Monaco A."/>
            <person name="Mauromicale G."/>
            <person name="Faccioli P."/>
            <person name="Cattivelli L."/>
            <person name="Rieseberg L."/>
            <person name="Michelmore R."/>
            <person name="Lanteri S."/>
        </authorList>
    </citation>
    <scope>NUCLEOTIDE SEQUENCE [LARGE SCALE GENOMIC DNA]</scope>
    <source>
        <strain evidence="4">2C</strain>
    </source>
</reference>
<evidence type="ECO:0000256" key="1">
    <source>
        <dbReference type="ARBA" id="ARBA00023186"/>
    </source>
</evidence>